<dbReference type="GO" id="GO:0071880">
    <property type="term" value="P:adenylate cyclase-activating adrenergic receptor signaling pathway"/>
    <property type="evidence" value="ECO:0007669"/>
    <property type="project" value="TreeGrafter"/>
</dbReference>
<reference evidence="15" key="1">
    <citation type="submission" date="2020-12" db="EMBL/GenBank/DDBJ databases">
        <title>Neural signatures in transcriptome of heterophyid trematode Cryptocolyle lingua.</title>
        <authorList>
            <person name="Gorbushin A.M."/>
            <person name="Tolstenkov O."/>
        </authorList>
    </citation>
    <scope>NUCLEOTIDE SEQUENCE</scope>
</reference>
<dbReference type="GO" id="GO:0005886">
    <property type="term" value="C:plasma membrane"/>
    <property type="evidence" value="ECO:0007669"/>
    <property type="project" value="UniProtKB-SubCell"/>
</dbReference>
<name>A0A7U0YEI9_9TREM</name>
<dbReference type="SUPFAM" id="SSF81321">
    <property type="entry name" value="Family A G protein-coupled receptor-like"/>
    <property type="match status" value="1"/>
</dbReference>
<feature type="domain" description="G-protein coupled receptors family 1 profile" evidence="14">
    <location>
        <begin position="94"/>
        <end position="452"/>
    </location>
</feature>
<accession>A0A7U0YEI9</accession>
<evidence type="ECO:0000256" key="12">
    <source>
        <dbReference type="SAM" id="Phobius"/>
    </source>
</evidence>
<evidence type="ECO:0000256" key="10">
    <source>
        <dbReference type="RuleBase" id="RU000688"/>
    </source>
</evidence>
<keyword evidence="2" id="KW-1003">Cell membrane</keyword>
<evidence type="ECO:0000259" key="14">
    <source>
        <dbReference type="PROSITE" id="PS50262"/>
    </source>
</evidence>
<keyword evidence="8 10" id="KW-0675">Receptor</keyword>
<dbReference type="InterPro" id="IPR000995">
    <property type="entry name" value="Musac_Ach_rcpt"/>
</dbReference>
<dbReference type="EMBL" id="MW361167">
    <property type="protein sequence ID" value="QQY02545.1"/>
    <property type="molecule type" value="mRNA"/>
</dbReference>
<feature type="region of interest" description="Disordered" evidence="11">
    <location>
        <begin position="496"/>
        <end position="539"/>
    </location>
</feature>
<proteinExistence type="evidence at transcript level"/>
<evidence type="ECO:0000256" key="7">
    <source>
        <dbReference type="ARBA" id="ARBA00023157"/>
    </source>
</evidence>
<dbReference type="InterPro" id="IPR017452">
    <property type="entry name" value="GPCR_Rhodpsn_7TM"/>
</dbReference>
<feature type="transmembrane region" description="Helical" evidence="12">
    <location>
        <begin position="78"/>
        <end position="102"/>
    </location>
</feature>
<evidence type="ECO:0000256" key="4">
    <source>
        <dbReference type="ARBA" id="ARBA00022989"/>
    </source>
</evidence>
<dbReference type="CDD" id="cd15329">
    <property type="entry name" value="7tmA_5-HT7"/>
    <property type="match status" value="1"/>
</dbReference>
<dbReference type="PANTHER" id="PTHR24248:SF199">
    <property type="entry name" value="IP13425P-RELATED"/>
    <property type="match status" value="1"/>
</dbReference>
<feature type="compositionally biased region" description="Low complexity" evidence="11">
    <location>
        <begin position="496"/>
        <end position="506"/>
    </location>
</feature>
<dbReference type="PRINTS" id="PR00243">
    <property type="entry name" value="MUSCARINICR"/>
</dbReference>
<evidence type="ECO:0000256" key="6">
    <source>
        <dbReference type="ARBA" id="ARBA00023136"/>
    </source>
</evidence>
<dbReference type="PROSITE" id="PS50262">
    <property type="entry name" value="G_PROTEIN_RECEP_F1_2"/>
    <property type="match status" value="1"/>
</dbReference>
<dbReference type="AlphaFoldDB" id="A0A7U0YEI9"/>
<feature type="compositionally biased region" description="Polar residues" evidence="11">
    <location>
        <begin position="357"/>
        <end position="368"/>
    </location>
</feature>
<dbReference type="SMART" id="SM01381">
    <property type="entry name" value="7TM_GPCR_Srsx"/>
    <property type="match status" value="1"/>
</dbReference>
<dbReference type="PROSITE" id="PS00237">
    <property type="entry name" value="G_PROTEIN_RECEP_F1_1"/>
    <property type="match status" value="1"/>
</dbReference>
<feature type="chain" id="PRO_5030691257" evidence="13">
    <location>
        <begin position="25"/>
        <end position="539"/>
    </location>
</feature>
<dbReference type="PANTHER" id="PTHR24248">
    <property type="entry name" value="ADRENERGIC RECEPTOR-RELATED G-PROTEIN COUPLED RECEPTOR"/>
    <property type="match status" value="1"/>
</dbReference>
<protein>
    <submittedName>
        <fullName evidence="15">5-hydroxytryptamine receptor 1A-1</fullName>
    </submittedName>
</protein>
<evidence type="ECO:0000256" key="13">
    <source>
        <dbReference type="SAM" id="SignalP"/>
    </source>
</evidence>
<dbReference type="GO" id="GO:0045202">
    <property type="term" value="C:synapse"/>
    <property type="evidence" value="ECO:0007669"/>
    <property type="project" value="GOC"/>
</dbReference>
<keyword evidence="4 12" id="KW-1133">Transmembrane helix</keyword>
<dbReference type="Pfam" id="PF00001">
    <property type="entry name" value="7tm_1"/>
    <property type="match status" value="1"/>
</dbReference>
<keyword evidence="5 10" id="KW-0297">G-protein coupled receptor</keyword>
<feature type="transmembrane region" description="Helical" evidence="12">
    <location>
        <begin position="234"/>
        <end position="253"/>
    </location>
</feature>
<feature type="signal peptide" evidence="13">
    <location>
        <begin position="1"/>
        <end position="24"/>
    </location>
</feature>
<dbReference type="GO" id="GO:0043410">
    <property type="term" value="P:positive regulation of MAPK cascade"/>
    <property type="evidence" value="ECO:0007669"/>
    <property type="project" value="TreeGrafter"/>
</dbReference>
<evidence type="ECO:0000256" key="8">
    <source>
        <dbReference type="ARBA" id="ARBA00023170"/>
    </source>
</evidence>
<evidence type="ECO:0000256" key="5">
    <source>
        <dbReference type="ARBA" id="ARBA00023040"/>
    </source>
</evidence>
<evidence type="ECO:0000256" key="9">
    <source>
        <dbReference type="ARBA" id="ARBA00023224"/>
    </source>
</evidence>
<feature type="transmembrane region" description="Helical" evidence="12">
    <location>
        <begin position="152"/>
        <end position="173"/>
    </location>
</feature>
<feature type="region of interest" description="Disordered" evidence="11">
    <location>
        <begin position="357"/>
        <end position="382"/>
    </location>
</feature>
<evidence type="ECO:0000256" key="11">
    <source>
        <dbReference type="SAM" id="MobiDB-lite"/>
    </source>
</evidence>
<organism evidence="15">
    <name type="scientific">Cryptocotyle lingua</name>
    <dbReference type="NCBI Taxonomy" id="66766"/>
    <lineage>
        <taxon>Eukaryota</taxon>
        <taxon>Metazoa</taxon>
        <taxon>Spiralia</taxon>
        <taxon>Lophotrochozoa</taxon>
        <taxon>Platyhelminthes</taxon>
        <taxon>Trematoda</taxon>
        <taxon>Digenea</taxon>
        <taxon>Opisthorchiida</taxon>
        <taxon>Opisthorchiata</taxon>
        <taxon>Heterophyidae</taxon>
        <taxon>Cryptocotyle</taxon>
    </lineage>
</organism>
<feature type="transmembrane region" description="Helical" evidence="12">
    <location>
        <begin position="194"/>
        <end position="214"/>
    </location>
</feature>
<comment type="similarity">
    <text evidence="10">Belongs to the G-protein coupled receptor 1 family.</text>
</comment>
<dbReference type="PRINTS" id="PR00237">
    <property type="entry name" value="GPCRRHODOPSN"/>
</dbReference>
<keyword evidence="3 10" id="KW-0812">Transmembrane</keyword>
<sequence>MDFTRKAFVPVTAILLQTVVSICADRPITVISDAEPGQFPGYLVHEHMNKFNQSMNAHTFPHDNGTHHVNGYSPVVSALLAIVLVPIAITTIGGNFLVILAVTLVRKLQSPSNILIVSLAFSDFLVGLLVLPFAIIDLLKGSWPFNEMLCDMYISFDVLLCTASILNLCAISIDRYMVITRPLTYVSKRTPCRMAQMIVATWIISALICIPPNIGWKYPFQEGKCLYSEDVGYQIYATTCAFYLPLIVMLVLYGRIFKLAREISRAEQRQLMPSTQNNVQEVQFRFTDSPTAVEVGGVQTSTEKSENEMFTRNPDSRNNTAKVVARGSIRAKSGHPVTNGQSKRSKIRRETTNTVTFSYDESHPQTPLDQHHSSPDLFHRKSSGSSERKVIKTLGIIMGCFCLCWLPFFMVQLLLALLKAGKIKTDGLVPKAAFQFLQWLGYINSSLNPLIYAKFNQEFRSPFKMILLCQCRNINARLRSAAFSAQYGLSSSASHRTSLHHSTSSRLNRRSRLDSTTSGRRRPPSQLHTVESGELINAQ</sequence>
<feature type="compositionally biased region" description="Basic and acidic residues" evidence="11">
    <location>
        <begin position="369"/>
        <end position="379"/>
    </location>
</feature>
<dbReference type="InterPro" id="IPR000276">
    <property type="entry name" value="GPCR_Rhodpsn"/>
</dbReference>
<gene>
    <name evidence="15" type="primary">HTR1A1</name>
</gene>
<keyword evidence="13" id="KW-0732">Signal</keyword>
<dbReference type="Gene3D" id="1.20.1070.10">
    <property type="entry name" value="Rhodopsin 7-helix transmembrane proteins"/>
    <property type="match status" value="1"/>
</dbReference>
<keyword evidence="6 12" id="KW-0472">Membrane</keyword>
<evidence type="ECO:0000256" key="1">
    <source>
        <dbReference type="ARBA" id="ARBA00004651"/>
    </source>
</evidence>
<feature type="transmembrane region" description="Helical" evidence="12">
    <location>
        <begin position="390"/>
        <end position="416"/>
    </location>
</feature>
<keyword evidence="7" id="KW-1015">Disulfide bond</keyword>
<evidence type="ECO:0000256" key="3">
    <source>
        <dbReference type="ARBA" id="ARBA00022692"/>
    </source>
</evidence>
<evidence type="ECO:0000313" key="15">
    <source>
        <dbReference type="EMBL" id="QQY02545.1"/>
    </source>
</evidence>
<evidence type="ECO:0000256" key="2">
    <source>
        <dbReference type="ARBA" id="ARBA00022475"/>
    </source>
</evidence>
<dbReference type="GO" id="GO:0016907">
    <property type="term" value="F:G protein-coupled acetylcholine receptor activity"/>
    <property type="evidence" value="ECO:0007669"/>
    <property type="project" value="InterPro"/>
</dbReference>
<comment type="subcellular location">
    <subcellularLocation>
        <location evidence="1">Cell membrane</location>
        <topology evidence="1">Multi-pass membrane protein</topology>
    </subcellularLocation>
</comment>
<keyword evidence="9 10" id="KW-0807">Transducer</keyword>
<feature type="transmembrane region" description="Helical" evidence="12">
    <location>
        <begin position="114"/>
        <end position="136"/>
    </location>
</feature>
<dbReference type="GO" id="GO:0004993">
    <property type="term" value="F:G protein-coupled serotonin receptor activity"/>
    <property type="evidence" value="ECO:0007669"/>
    <property type="project" value="UniProtKB-ARBA"/>
</dbReference>